<gene>
    <name evidence="1" type="ORF">FGO68_gene2518</name>
</gene>
<accession>A0A8J8NKY7</accession>
<dbReference type="AlphaFoldDB" id="A0A8J8NKY7"/>
<dbReference type="EMBL" id="RRYP01014274">
    <property type="protein sequence ID" value="TNV76060.1"/>
    <property type="molecule type" value="Genomic_DNA"/>
</dbReference>
<name>A0A8J8NKY7_HALGN</name>
<evidence type="ECO:0000313" key="2">
    <source>
        <dbReference type="Proteomes" id="UP000785679"/>
    </source>
</evidence>
<organism evidence="1 2">
    <name type="scientific">Halteria grandinella</name>
    <dbReference type="NCBI Taxonomy" id="5974"/>
    <lineage>
        <taxon>Eukaryota</taxon>
        <taxon>Sar</taxon>
        <taxon>Alveolata</taxon>
        <taxon>Ciliophora</taxon>
        <taxon>Intramacronucleata</taxon>
        <taxon>Spirotrichea</taxon>
        <taxon>Stichotrichia</taxon>
        <taxon>Sporadotrichida</taxon>
        <taxon>Halteriidae</taxon>
        <taxon>Halteria</taxon>
    </lineage>
</organism>
<comment type="caution">
    <text evidence="1">The sequence shown here is derived from an EMBL/GenBank/DDBJ whole genome shotgun (WGS) entry which is preliminary data.</text>
</comment>
<sequence length="239" mass="27068">MLSCNRCIYIIYFIMSSTGKSRTRVKTTSRKEDVVNQILSKGQTKAIDKQAFKQAKTQQIAKAKSQIQTRQIVKSFVKHKIMKKASKNQENKLSNNQTNPKQLLLKRHVTFAIIADDPQDASNDEDNCRQQFKEQAIQNETSLNHSKNSRQDTILFTTGINLSNGLISLGEKVDKMNEAVSGISDKFTKFNDSITNLEASISAMDMSITALNNCIKAMTQFVLNQKQERNEIILSKEKE</sequence>
<keyword evidence="2" id="KW-1185">Reference proteome</keyword>
<dbReference type="Proteomes" id="UP000785679">
    <property type="component" value="Unassembled WGS sequence"/>
</dbReference>
<proteinExistence type="predicted"/>
<reference evidence="1" key="1">
    <citation type="submission" date="2019-06" db="EMBL/GenBank/DDBJ databases">
        <authorList>
            <person name="Zheng W."/>
        </authorList>
    </citation>
    <scope>NUCLEOTIDE SEQUENCE</scope>
    <source>
        <strain evidence="1">QDHG01</strain>
    </source>
</reference>
<evidence type="ECO:0000313" key="1">
    <source>
        <dbReference type="EMBL" id="TNV76060.1"/>
    </source>
</evidence>
<protein>
    <submittedName>
        <fullName evidence="1">Uncharacterized protein</fullName>
    </submittedName>
</protein>